<proteinExistence type="predicted"/>
<dbReference type="PROSITE" id="PS51900">
    <property type="entry name" value="CB"/>
    <property type="match status" value="1"/>
</dbReference>
<evidence type="ECO:0000313" key="5">
    <source>
        <dbReference type="EMBL" id="SPQ01567.1"/>
    </source>
</evidence>
<evidence type="ECO:0000259" key="4">
    <source>
        <dbReference type="PROSITE" id="PS51900"/>
    </source>
</evidence>
<dbReference type="SUPFAM" id="SSF56349">
    <property type="entry name" value="DNA breaking-rejoining enzymes"/>
    <property type="match status" value="1"/>
</dbReference>
<evidence type="ECO:0000256" key="3">
    <source>
        <dbReference type="PROSITE-ProRule" id="PRU01248"/>
    </source>
</evidence>
<dbReference type="InterPro" id="IPR044068">
    <property type="entry name" value="CB"/>
</dbReference>
<dbReference type="OrthoDB" id="5429327at2"/>
<gene>
    <name evidence="5" type="ORF">NBG4_60043</name>
</gene>
<sequence length="193" mass="22577">MAKGIYKRRKIYWIRYSGLDGKTVYESSGSEKFDKAHELYISRKNAIKEGKQPEISKIENHSFKELSEKYLQWINGRHLSAVTKAYRINDLVSHFGSFPLRRFNALIAEQYQTELMNRGLKPASVNKNISILKAVFRKAVDWNMVEEETLKYIRRVKNLAENNRSLRYLSKEECQTLLSTCKGHLEINSHLCT</sequence>
<evidence type="ECO:0000313" key="6">
    <source>
        <dbReference type="Proteomes" id="UP000245125"/>
    </source>
</evidence>
<dbReference type="InterPro" id="IPR010998">
    <property type="entry name" value="Integrase_recombinase_N"/>
</dbReference>
<reference evidence="6" key="1">
    <citation type="submission" date="2018-03" db="EMBL/GenBank/DDBJ databases">
        <authorList>
            <person name="Zecchin S."/>
        </authorList>
    </citation>
    <scope>NUCLEOTIDE SEQUENCE [LARGE SCALE GENOMIC DNA]</scope>
</reference>
<keyword evidence="1" id="KW-0229">DNA integration</keyword>
<keyword evidence="2 3" id="KW-0238">DNA-binding</keyword>
<keyword evidence="6" id="KW-1185">Reference proteome</keyword>
<dbReference type="GO" id="GO:0015074">
    <property type="term" value="P:DNA integration"/>
    <property type="evidence" value="ECO:0007669"/>
    <property type="project" value="UniProtKB-KW"/>
</dbReference>
<dbReference type="InterPro" id="IPR011010">
    <property type="entry name" value="DNA_brk_join_enz"/>
</dbReference>
<evidence type="ECO:0000256" key="1">
    <source>
        <dbReference type="ARBA" id="ARBA00022908"/>
    </source>
</evidence>
<protein>
    <recommendedName>
        <fullName evidence="4">Core-binding (CB) domain-containing protein</fullName>
    </recommendedName>
</protein>
<dbReference type="EMBL" id="OUUY01000108">
    <property type="protein sequence ID" value="SPQ01567.1"/>
    <property type="molecule type" value="Genomic_DNA"/>
</dbReference>
<feature type="domain" description="Core-binding (CB)" evidence="4">
    <location>
        <begin position="61"/>
        <end position="140"/>
    </location>
</feature>
<evidence type="ECO:0000256" key="2">
    <source>
        <dbReference type="ARBA" id="ARBA00023125"/>
    </source>
</evidence>
<dbReference type="Gene3D" id="1.10.150.130">
    <property type="match status" value="1"/>
</dbReference>
<name>A0A2U3QJI2_9BACT</name>
<organism evidence="5 6">
    <name type="scientific">Candidatus Sulfobium mesophilum</name>
    <dbReference type="NCBI Taxonomy" id="2016548"/>
    <lineage>
        <taxon>Bacteria</taxon>
        <taxon>Pseudomonadati</taxon>
        <taxon>Nitrospirota</taxon>
        <taxon>Nitrospiria</taxon>
        <taxon>Nitrospirales</taxon>
        <taxon>Nitrospiraceae</taxon>
        <taxon>Candidatus Sulfobium</taxon>
    </lineage>
</organism>
<accession>A0A2U3QJI2</accession>
<dbReference type="Proteomes" id="UP000245125">
    <property type="component" value="Unassembled WGS sequence"/>
</dbReference>
<dbReference type="AlphaFoldDB" id="A0A2U3QJI2"/>
<dbReference type="GO" id="GO:0003677">
    <property type="term" value="F:DNA binding"/>
    <property type="evidence" value="ECO:0007669"/>
    <property type="project" value="UniProtKB-UniRule"/>
</dbReference>